<protein>
    <submittedName>
        <fullName evidence="2">Uncharacterized protein</fullName>
    </submittedName>
</protein>
<sequence>MATLPAMRTLRALTCGLGLAGALLVGAVLTGPAVSASPSIIAADDPGQPSSPDPAPGAQGPGDQGPPQALPHPHRRHIDNDPVFRR</sequence>
<name>A0ABY8VZV6_9MYCO</name>
<dbReference type="Proteomes" id="UP001236585">
    <property type="component" value="Chromosome"/>
</dbReference>
<gene>
    <name evidence="2" type="ORF">PT015_03815</name>
</gene>
<evidence type="ECO:0000313" key="3">
    <source>
        <dbReference type="Proteomes" id="UP001236585"/>
    </source>
</evidence>
<accession>A0ABY8VZV6</accession>
<dbReference type="RefSeq" id="WP_285188919.1">
    <property type="nucleotide sequence ID" value="NZ_CP126981.1"/>
</dbReference>
<evidence type="ECO:0000256" key="1">
    <source>
        <dbReference type="SAM" id="MobiDB-lite"/>
    </source>
</evidence>
<proteinExistence type="predicted"/>
<organism evidence="2 3">
    <name type="scientific">Candidatus Mycobacterium wuenschmannii</name>
    <dbReference type="NCBI Taxonomy" id="3027808"/>
    <lineage>
        <taxon>Bacteria</taxon>
        <taxon>Bacillati</taxon>
        <taxon>Actinomycetota</taxon>
        <taxon>Actinomycetes</taxon>
        <taxon>Mycobacteriales</taxon>
        <taxon>Mycobacteriaceae</taxon>
        <taxon>Mycobacterium</taxon>
    </lineage>
</organism>
<evidence type="ECO:0000313" key="2">
    <source>
        <dbReference type="EMBL" id="WIM88631.1"/>
    </source>
</evidence>
<keyword evidence="3" id="KW-1185">Reference proteome</keyword>
<reference evidence="2 3" key="1">
    <citation type="journal article" date="2023" name="Microbiol. Resour. Announc.">
        <title>Complete Genome Sequence of Mycobacterium wuenschmanii, a novel Nontuberculous Mycobacterium Isolated from a captive population of Amazon Milk Frogs.</title>
        <authorList>
            <person name="Hicks J."/>
            <person name="Zeineldin M."/>
            <person name="Ward H."/>
            <person name="Wuenschmann A."/>
            <person name="Camp P."/>
            <person name="Farrell D."/>
            <person name="Lehman K."/>
            <person name="Thacker T."/>
            <person name="Cuthbert E."/>
        </authorList>
    </citation>
    <scope>NUCLEOTIDE SEQUENCE [LARGE SCALE GENOMIC DNA]</scope>
    <source>
        <strain evidence="2 3">Wuenschmanii</strain>
    </source>
</reference>
<feature type="region of interest" description="Disordered" evidence="1">
    <location>
        <begin position="38"/>
        <end position="86"/>
    </location>
</feature>
<dbReference type="EMBL" id="CP126981">
    <property type="protein sequence ID" value="WIM88631.1"/>
    <property type="molecule type" value="Genomic_DNA"/>
</dbReference>
<feature type="compositionally biased region" description="Low complexity" evidence="1">
    <location>
        <begin position="38"/>
        <end position="48"/>
    </location>
</feature>